<evidence type="ECO:0000313" key="2">
    <source>
        <dbReference type="EMBL" id="QMV43718.1"/>
    </source>
</evidence>
<dbReference type="Gene3D" id="1.10.260.40">
    <property type="entry name" value="lambda repressor-like DNA-binding domains"/>
    <property type="match status" value="1"/>
</dbReference>
<organism evidence="2 3">
    <name type="scientific">Cohnella cholangitidis</name>
    <dbReference type="NCBI Taxonomy" id="2598458"/>
    <lineage>
        <taxon>Bacteria</taxon>
        <taxon>Bacillati</taxon>
        <taxon>Bacillota</taxon>
        <taxon>Bacilli</taxon>
        <taxon>Bacillales</taxon>
        <taxon>Paenibacillaceae</taxon>
        <taxon>Cohnella</taxon>
    </lineage>
</organism>
<dbReference type="SMART" id="SM00530">
    <property type="entry name" value="HTH_XRE"/>
    <property type="match status" value="1"/>
</dbReference>
<dbReference type="PROSITE" id="PS50943">
    <property type="entry name" value="HTH_CROC1"/>
    <property type="match status" value="1"/>
</dbReference>
<name>A0A7G5C3D4_9BACL</name>
<dbReference type="KEGG" id="cchl:FPL14_23005"/>
<evidence type="ECO:0000313" key="3">
    <source>
        <dbReference type="Proteomes" id="UP000515679"/>
    </source>
</evidence>
<dbReference type="InterPro" id="IPR001387">
    <property type="entry name" value="Cro/C1-type_HTH"/>
</dbReference>
<feature type="domain" description="HTH cro/C1-type" evidence="1">
    <location>
        <begin position="8"/>
        <end position="50"/>
    </location>
</feature>
<dbReference type="Pfam" id="PF01381">
    <property type="entry name" value="HTH_3"/>
    <property type="match status" value="1"/>
</dbReference>
<dbReference type="EMBL" id="CP041969">
    <property type="protein sequence ID" value="QMV43718.1"/>
    <property type="molecule type" value="Genomic_DNA"/>
</dbReference>
<keyword evidence="3" id="KW-1185">Reference proteome</keyword>
<reference evidence="2 3" key="1">
    <citation type="submission" date="2019-07" db="EMBL/GenBank/DDBJ databases">
        <authorList>
            <person name="Kim J.K."/>
            <person name="Cheong H.-M."/>
            <person name="Choi Y."/>
            <person name="Hwang K.J."/>
            <person name="Lee S."/>
            <person name="Choi C."/>
        </authorList>
    </citation>
    <scope>NUCLEOTIDE SEQUENCE [LARGE SCALE GENOMIC DNA]</scope>
    <source>
        <strain evidence="2 3">KS 22</strain>
    </source>
</reference>
<proteinExistence type="predicted"/>
<dbReference type="Proteomes" id="UP000515679">
    <property type="component" value="Chromosome"/>
</dbReference>
<dbReference type="GO" id="GO:0003677">
    <property type="term" value="F:DNA binding"/>
    <property type="evidence" value="ECO:0007669"/>
    <property type="project" value="InterPro"/>
</dbReference>
<dbReference type="InterPro" id="IPR010982">
    <property type="entry name" value="Lambda_DNA-bd_dom_sf"/>
</dbReference>
<dbReference type="AlphaFoldDB" id="A0A7G5C3D4"/>
<dbReference type="SUPFAM" id="SSF47413">
    <property type="entry name" value="lambda repressor-like DNA-binding domains"/>
    <property type="match status" value="1"/>
</dbReference>
<protein>
    <submittedName>
        <fullName evidence="2">Helix-turn-helix domain-containing protein</fullName>
    </submittedName>
</protein>
<evidence type="ECO:0000259" key="1">
    <source>
        <dbReference type="PROSITE" id="PS50943"/>
    </source>
</evidence>
<sequence>MEQIGMLLKKCRERKGWSQEFLAERLNYSRSSISKIEKDRKGIDFQVAIQWFRETGAQDAAYAIISGTDVISIIQNIFDMGTGIMNLLLLVA</sequence>
<dbReference type="CDD" id="cd00093">
    <property type="entry name" value="HTH_XRE"/>
    <property type="match status" value="1"/>
</dbReference>
<gene>
    <name evidence="2" type="ORF">FPL14_23005</name>
</gene>
<accession>A0A7G5C3D4</accession>
<dbReference type="RefSeq" id="WP_182299957.1">
    <property type="nucleotide sequence ID" value="NZ_CP041969.1"/>
</dbReference>